<name>A0AB38YLU6_VEIPA</name>
<dbReference type="EMBL" id="CP133463">
    <property type="protein sequence ID" value="WMS18835.1"/>
    <property type="molecule type" value="Genomic_DNA"/>
</dbReference>
<dbReference type="RefSeq" id="WP_038149615.1">
    <property type="nucleotide sequence ID" value="NZ_CP133463.1"/>
</dbReference>
<accession>A0AB38YLU6</accession>
<evidence type="ECO:0000313" key="2">
    <source>
        <dbReference type="Proteomes" id="UP001228955"/>
    </source>
</evidence>
<evidence type="ECO:0000313" key="1">
    <source>
        <dbReference type="EMBL" id="WMS18835.1"/>
    </source>
</evidence>
<dbReference type="Proteomes" id="UP001228955">
    <property type="component" value="Chromosome"/>
</dbReference>
<proteinExistence type="predicted"/>
<sequence length="169" mass="20087">MYRDFKIDEIEPTRRDKLIHDLEVNLRTIDAIEVQEVNRLYPFKDFCSEICKSDYDSHVVVEDDVAICVYGIAKEPVNGMYGIYFLGNKVLENDMRWQMRFIKLSNQVIAEWLETREWLFNYVHTTNIKTKRWLESIGAVIHPTVKVGDLELFTLRKEDFICAYPQRQS</sequence>
<gene>
    <name evidence="1" type="ORF">RDV51_05160</name>
</gene>
<dbReference type="AlphaFoldDB" id="A0AB38YLU6"/>
<protein>
    <recommendedName>
        <fullName evidence="3">N-acetyltransferase domain-containing protein</fullName>
    </recommendedName>
</protein>
<reference evidence="1" key="1">
    <citation type="submission" date="2023-08" db="EMBL/GenBank/DDBJ databases">
        <title>Veillonella_parvula_DSM 2007_complete_genome_hifiasm_Zymo_Research_D6332.</title>
        <authorList>
            <person name="Damerum A."/>
        </authorList>
    </citation>
    <scope>NUCLEOTIDE SEQUENCE</scope>
    <source>
        <strain evidence="1">DSM 2007</strain>
    </source>
</reference>
<organism evidence="1 2">
    <name type="scientific">Veillonella parvula</name>
    <name type="common">Staphylococcus parvulus</name>
    <dbReference type="NCBI Taxonomy" id="29466"/>
    <lineage>
        <taxon>Bacteria</taxon>
        <taxon>Bacillati</taxon>
        <taxon>Bacillota</taxon>
        <taxon>Negativicutes</taxon>
        <taxon>Veillonellales</taxon>
        <taxon>Veillonellaceae</taxon>
        <taxon>Veillonella</taxon>
    </lineage>
</organism>
<evidence type="ECO:0008006" key="3">
    <source>
        <dbReference type="Google" id="ProtNLM"/>
    </source>
</evidence>